<dbReference type="eggNOG" id="KOG1938">
    <property type="taxonomic scope" value="Eukaryota"/>
</dbReference>
<dbReference type="Proteomes" id="UP000007148">
    <property type="component" value="Unassembled WGS sequence"/>
</dbReference>
<dbReference type="InterPro" id="IPR024420">
    <property type="entry name" value="TRAPP_III_complex_Trs85"/>
</dbReference>
<protein>
    <submittedName>
        <fullName evidence="2">Uncharacterized protein</fullName>
    </submittedName>
</protein>
<dbReference type="HOGENOM" id="CLU_004823_3_0_1"/>
<gene>
    <name evidence="2" type="ORF">PIIN_03678</name>
</gene>
<accession>G4TEL1</accession>
<dbReference type="PANTHER" id="PTHR12975">
    <property type="entry name" value="TRANSPORT PROTEIN TRAPP"/>
    <property type="match status" value="1"/>
</dbReference>
<dbReference type="STRING" id="1109443.G4TEL1"/>
<dbReference type="GO" id="GO:1990072">
    <property type="term" value="C:TRAPPIII protein complex"/>
    <property type="evidence" value="ECO:0007669"/>
    <property type="project" value="TreeGrafter"/>
</dbReference>
<dbReference type="OMA" id="GHTISMW"/>
<feature type="region of interest" description="Disordered" evidence="1">
    <location>
        <begin position="310"/>
        <end position="340"/>
    </location>
</feature>
<evidence type="ECO:0000313" key="3">
    <source>
        <dbReference type="Proteomes" id="UP000007148"/>
    </source>
</evidence>
<dbReference type="InParanoid" id="G4TEL1"/>
<keyword evidence="3" id="KW-1185">Reference proteome</keyword>
<dbReference type="PANTHER" id="PTHR12975:SF6">
    <property type="entry name" value="TRAFFICKING PROTEIN PARTICLE COMPLEX SUBUNIT 8"/>
    <property type="match status" value="1"/>
</dbReference>
<dbReference type="OrthoDB" id="203724at2759"/>
<feature type="compositionally biased region" description="Polar residues" evidence="1">
    <location>
        <begin position="310"/>
        <end position="321"/>
    </location>
</feature>
<feature type="compositionally biased region" description="Low complexity" evidence="1">
    <location>
        <begin position="322"/>
        <end position="335"/>
    </location>
</feature>
<proteinExistence type="predicted"/>
<evidence type="ECO:0000256" key="1">
    <source>
        <dbReference type="SAM" id="MobiDB-lite"/>
    </source>
</evidence>
<dbReference type="Pfam" id="PF12739">
    <property type="entry name" value="TRAPPC-Trs85"/>
    <property type="match status" value="1"/>
</dbReference>
<organism evidence="2 3">
    <name type="scientific">Serendipita indica (strain DSM 11827)</name>
    <name type="common">Root endophyte fungus</name>
    <name type="synonym">Piriformospora indica</name>
    <dbReference type="NCBI Taxonomy" id="1109443"/>
    <lineage>
        <taxon>Eukaryota</taxon>
        <taxon>Fungi</taxon>
        <taxon>Dikarya</taxon>
        <taxon>Basidiomycota</taxon>
        <taxon>Agaricomycotina</taxon>
        <taxon>Agaricomycetes</taxon>
        <taxon>Sebacinales</taxon>
        <taxon>Serendipitaceae</taxon>
        <taxon>Serendipita</taxon>
    </lineage>
</organism>
<comment type="caution">
    <text evidence="2">The sequence shown here is derived from an EMBL/GenBank/DDBJ whole genome shotgun (WGS) entry which is preliminary data.</text>
</comment>
<sequence length="1295" mass="144331">MPPTLPSSLSPHVTTIISADLVHLLTTSSLPPLHHILQSYSPLRQVSTLTTALTPVQHTAFHLRFTNLEEVELACKEDEETRASRFIDWLGTRIARRAPKWVDEVSQRPPETSHTRMPWWDDLKKCVEGDWIPSRSEGWNHPVAVIYAVSTMAPNPLQAVSLLYSRPLDLPPWVESSILRYILIIHPKNSPLNNDECTALYNAVKKQYGLHVHVLNLVLEPGPKPIPIISLPPQLPLPESVRQPYTVPDTSELLMSDSDAQATGKFVREFLTQSLIPWMEKNVMEWNEAFNSKGLPSRLFTSTRRLFGSSTVAPSTPTTGKSFSPTSPATASISSPSPPQHRRLAEFATFLGDFKLAVTVFESLRRDGKGGTAVLPLMLAPGPILISHAAQALAPVSIHEPSATALLNALVCAVRWETGIQDFLQIGGERWLAWAASTADEAPTALLLGHAAHLSKLKGSKRRAALWYVMSAHRLEKVGIKSLTAHFLREARALYESPPEKLLSPAYAEAEQWPKDNKTFSTGTLPLVLANIEHSLGRIHYSSGDTEAAVRLFLGLLRYSIQVDATDMDSVIIDDFKQALEHLESTHTAAELPKDLTLPIRFCVASESTVRLNDQNEAPHSKDQDIWTQLETNWTASQLRKIKLEHPQAEVNRQFWLDLELENPLETAVLLKRFMLGTKVSVAGTERGGDEVATCQVIDEVYLYPREKRMVPICITPHVAGTLLLFEARYYFLSSLPVVEPIAVKGKRLNDTLAQRQEVTYAPSQPIKVPVRSGGCIVAVELVNEEDEEEDDLVCVQGEICQSTMRITNRGVEEVREIWMTTGDSVFIWLDTTRSEKATFDSSSGAAQEAFTFSNHGDDSTSFLLPLEQLSGNNVLSPDKGLNVLFTYSSGDQSFYYTQFARPFQAVPAFDITATVQTSPTTPYPYILRVEVENVSEDLELEVMQISGLSMFWELSSSIPFTSASLLPYQILKSSFGIQYKPDMKPNEIQSLMVAKLAEFLTAKSPPKRDYPEALLHLSHLAMNSFSLCSPSLKHFILSTRRKNHIQALTEAFPIVPRRVLQNLFPLYGPNTLDLVLLWKSPTSSRYGILLKSNIQVGVGHGLLEPVLERVAQSKGKSMYAETMRENELLLQHFRECEWNRETDPLVVVARPFKAVVEHDFATGPCLIPIELSLHNYSPTHPLRYTLRLSGVRITPHNRHSFIATYSGQLTHHGQLGPQENATARAQLRAPSSGSFSIDGWQVEVEVGEPIAPSDENEAKVEWKSLARYAQHPSGAESTVLVRNTVRLQAEGDSR</sequence>
<reference evidence="2 3" key="1">
    <citation type="journal article" date="2011" name="PLoS Pathog.">
        <title>Endophytic Life Strategies Decoded by Genome and Transcriptome Analyses of the Mutualistic Root Symbiont Piriformospora indica.</title>
        <authorList>
            <person name="Zuccaro A."/>
            <person name="Lahrmann U."/>
            <person name="Guldener U."/>
            <person name="Langen G."/>
            <person name="Pfiffi S."/>
            <person name="Biedenkopf D."/>
            <person name="Wong P."/>
            <person name="Samans B."/>
            <person name="Grimm C."/>
            <person name="Basiewicz M."/>
            <person name="Murat C."/>
            <person name="Martin F."/>
            <person name="Kogel K.H."/>
        </authorList>
    </citation>
    <scope>NUCLEOTIDE SEQUENCE [LARGE SCALE GENOMIC DNA]</scope>
    <source>
        <strain evidence="2 3">DSM 11827</strain>
    </source>
</reference>
<dbReference type="EMBL" id="CAFZ01000062">
    <property type="protein sequence ID" value="CCA69737.1"/>
    <property type="molecule type" value="Genomic_DNA"/>
</dbReference>
<name>G4TEL1_SERID</name>
<evidence type="ECO:0000313" key="2">
    <source>
        <dbReference type="EMBL" id="CCA69737.1"/>
    </source>
</evidence>